<evidence type="ECO:0000313" key="4">
    <source>
        <dbReference type="EMBL" id="MCZ4243446.1"/>
    </source>
</evidence>
<evidence type="ECO:0000313" key="5">
    <source>
        <dbReference type="Proteomes" id="UP001144347"/>
    </source>
</evidence>
<keyword evidence="2" id="KW-0732">Signal</keyword>
<proteinExistence type="predicted"/>
<feature type="chain" id="PRO_5046271451" evidence="2">
    <location>
        <begin position="19"/>
        <end position="241"/>
    </location>
</feature>
<reference evidence="4" key="1">
    <citation type="submission" date="2022-12" db="EMBL/GenBank/DDBJ databases">
        <title>Genome sequence of HCMS5-2.</title>
        <authorList>
            <person name="Woo H."/>
        </authorList>
    </citation>
    <scope>NUCLEOTIDE SEQUENCE</scope>
    <source>
        <strain evidence="4">HCMS5-2</strain>
    </source>
</reference>
<protein>
    <submittedName>
        <fullName evidence="4">DUF4129 domain-containing protein</fullName>
    </submittedName>
</protein>
<dbReference type="InterPro" id="IPR025403">
    <property type="entry name" value="TgpA-like_C"/>
</dbReference>
<feature type="signal peptide" evidence="2">
    <location>
        <begin position="1"/>
        <end position="18"/>
    </location>
</feature>
<gene>
    <name evidence="4" type="ORF">O0955_05455</name>
</gene>
<comment type="caution">
    <text evidence="4">The sequence shown here is derived from an EMBL/GenBank/DDBJ whole genome shotgun (WGS) entry which is preliminary data.</text>
</comment>
<keyword evidence="5" id="KW-1185">Reference proteome</keyword>
<evidence type="ECO:0000256" key="2">
    <source>
        <dbReference type="SAM" id="SignalP"/>
    </source>
</evidence>
<feature type="domain" description="Protein-glutamine gamma-glutamyltransferase-like C-terminal" evidence="3">
    <location>
        <begin position="166"/>
        <end position="226"/>
    </location>
</feature>
<dbReference type="EMBL" id="JAPWGM010000001">
    <property type="protein sequence ID" value="MCZ4243446.1"/>
    <property type="molecule type" value="Genomic_DNA"/>
</dbReference>
<feature type="transmembrane region" description="Helical" evidence="1">
    <location>
        <begin position="95"/>
        <end position="118"/>
    </location>
</feature>
<name>A0ABT4L6J1_9SPHI</name>
<dbReference type="Proteomes" id="UP001144347">
    <property type="component" value="Unassembled WGS sequence"/>
</dbReference>
<accession>A0ABT4L6J1</accession>
<keyword evidence="1" id="KW-1133">Transmembrane helix</keyword>
<dbReference type="Pfam" id="PF13559">
    <property type="entry name" value="DUF4129"/>
    <property type="match status" value="1"/>
</dbReference>
<evidence type="ECO:0000256" key="1">
    <source>
        <dbReference type="SAM" id="Phobius"/>
    </source>
</evidence>
<dbReference type="RefSeq" id="WP_269426510.1">
    <property type="nucleotide sequence ID" value="NZ_JAPWGM010000001.1"/>
</dbReference>
<sequence length="241" mass="28236">MRLLLILILFFSLTTARAKPEQKPVLPKKSIVLKTDSSKVEVRKIDSQAVKTYSKQKDFIYDDVPPETISWWQRFWNWIGNMLLKVFGSSIGGGLLKYILIALGIGIVVFIVIKLIGIDFKLLTGKSKQLEVPFEESLENIHEINFDEQIEKALQNGNYRLAVRLLYLKTLKRLSDHEVITWLPEKTNQAYIQEIKNENDRAEFSRLTYQFEYIWYGDFSIDKQSFEPIHQSFHQFNLKKS</sequence>
<organism evidence="4 5">
    <name type="scientific">Pedobacter punctiformis</name>
    <dbReference type="NCBI Taxonomy" id="3004097"/>
    <lineage>
        <taxon>Bacteria</taxon>
        <taxon>Pseudomonadati</taxon>
        <taxon>Bacteroidota</taxon>
        <taxon>Sphingobacteriia</taxon>
        <taxon>Sphingobacteriales</taxon>
        <taxon>Sphingobacteriaceae</taxon>
        <taxon>Pedobacter</taxon>
    </lineage>
</organism>
<keyword evidence="1" id="KW-0472">Membrane</keyword>
<keyword evidence="1" id="KW-0812">Transmembrane</keyword>
<evidence type="ECO:0000259" key="3">
    <source>
        <dbReference type="Pfam" id="PF13559"/>
    </source>
</evidence>